<dbReference type="PATRIC" id="fig|128780.6.peg.2607"/>
<feature type="transmembrane region" description="Helical" evidence="1">
    <location>
        <begin position="86"/>
        <end position="102"/>
    </location>
</feature>
<dbReference type="EMBL" id="CP012900">
    <property type="protein sequence ID" value="ALJ28945.1"/>
    <property type="molecule type" value="Genomic_DNA"/>
</dbReference>
<dbReference type="AlphaFoldDB" id="A0A0S1B1K7"/>
<proteinExistence type="predicted"/>
<evidence type="ECO:0000256" key="1">
    <source>
        <dbReference type="SAM" id="Phobius"/>
    </source>
</evidence>
<dbReference type="RefSeq" id="WP_054666997.1">
    <property type="nucleotide sequence ID" value="NZ_JAJTTN010000013.1"/>
</dbReference>
<dbReference type="KEGG" id="sacz:AOT14_25830"/>
<accession>A0A0S1B1K7</accession>
<evidence type="ECO:0000313" key="2">
    <source>
        <dbReference type="EMBL" id="ALJ28945.1"/>
    </source>
</evidence>
<reference evidence="2 3" key="1">
    <citation type="journal article" date="2015" name="Genome Announc.">
        <title>Complete Genome Sequencing of Stenotrophomonas acidaminiphila ZAC14D2_NAIMI4_2, a Multidrug-Resistant Strain Isolated from Sediments of a Polluted River in Mexico, Uncovers New Antibiotic Resistance Genes and a Novel Class-II Lasso Peptide Biosynthesis Gene Cluster.</title>
        <authorList>
            <person name="Vinuesa P."/>
            <person name="Ochoa-Sanchez L.E."/>
        </authorList>
    </citation>
    <scope>NUCLEOTIDE SEQUENCE [LARGE SCALE GENOMIC DNA]</scope>
    <source>
        <strain evidence="2 3">ZAC14D2_NAIMI4_2</strain>
    </source>
</reference>
<dbReference type="Proteomes" id="UP000061010">
    <property type="component" value="Chromosome"/>
</dbReference>
<evidence type="ECO:0008006" key="4">
    <source>
        <dbReference type="Google" id="ProtNLM"/>
    </source>
</evidence>
<keyword evidence="1" id="KW-0812">Transmembrane</keyword>
<keyword evidence="1" id="KW-0472">Membrane</keyword>
<sequence length="103" mass="11526">MLHLLVLIAVFSTLLLLHASFRLYRIIAAERPEWIPVGQPSARFYAGIPRILLANVQFQVLKVAFSSRARQLTTHSAARHVRHMRLALPLGAAAFYMAVFASS</sequence>
<keyword evidence="1" id="KW-1133">Transmembrane helix</keyword>
<organism evidence="2 3">
    <name type="scientific">Stenotrophomonas acidaminiphila</name>
    <dbReference type="NCBI Taxonomy" id="128780"/>
    <lineage>
        <taxon>Bacteria</taxon>
        <taxon>Pseudomonadati</taxon>
        <taxon>Pseudomonadota</taxon>
        <taxon>Gammaproteobacteria</taxon>
        <taxon>Lysobacterales</taxon>
        <taxon>Lysobacteraceae</taxon>
        <taxon>Stenotrophomonas</taxon>
    </lineage>
</organism>
<protein>
    <recommendedName>
        <fullName evidence="4">Transmembrane protein</fullName>
    </recommendedName>
</protein>
<name>A0A0S1B1K7_9GAMM</name>
<evidence type="ECO:0000313" key="3">
    <source>
        <dbReference type="Proteomes" id="UP000061010"/>
    </source>
</evidence>
<keyword evidence="3" id="KW-1185">Reference proteome</keyword>
<gene>
    <name evidence="2" type="ORF">AOT14_25830</name>
</gene>